<evidence type="ECO:0000256" key="4">
    <source>
        <dbReference type="ARBA" id="ARBA00022692"/>
    </source>
</evidence>
<comment type="similarity">
    <text evidence="8 9">Belongs to the TonB-dependent receptor family.</text>
</comment>
<dbReference type="AlphaFoldDB" id="A0A4Q0SYS1"/>
<feature type="domain" description="TonB-dependent receptor-like beta-barrel" evidence="10">
    <location>
        <begin position="304"/>
        <end position="684"/>
    </location>
</feature>
<keyword evidence="4 8" id="KW-0812">Transmembrane</keyword>
<evidence type="ECO:0000256" key="6">
    <source>
        <dbReference type="ARBA" id="ARBA00023136"/>
    </source>
</evidence>
<dbReference type="InterPro" id="IPR000531">
    <property type="entry name" value="Beta-barrel_TonB"/>
</dbReference>
<dbReference type="GO" id="GO:0015344">
    <property type="term" value="F:siderophore uptake transmembrane transporter activity"/>
    <property type="evidence" value="ECO:0007669"/>
    <property type="project" value="TreeGrafter"/>
</dbReference>
<dbReference type="InterPro" id="IPR008969">
    <property type="entry name" value="CarboxyPept-like_regulatory"/>
</dbReference>
<reference evidence="13" key="2">
    <citation type="submission" date="2019-02" db="EMBL/GenBank/DDBJ databases">
        <title>Granulicella sibirica sp. nov., a psychrotolerant acidobacterium isolated from an organic soil layer in forested tundra, West Siberia.</title>
        <authorList>
            <person name="Oshkin I.Y."/>
            <person name="Kulichevskaya I.S."/>
            <person name="Rijpstra W.I.C."/>
            <person name="Sinninghe Damste J.S."/>
            <person name="Rakitin A.L."/>
            <person name="Ravin N.V."/>
            <person name="Dedysh S.N."/>
        </authorList>
    </citation>
    <scope>NUCLEOTIDE SEQUENCE [LARGE SCALE GENOMIC DNA]</scope>
    <source>
        <strain evidence="13">AF10</strain>
    </source>
</reference>
<dbReference type="PANTHER" id="PTHR30069:SF39">
    <property type="entry name" value="BLL6183 PROTEIN"/>
    <property type="match status" value="1"/>
</dbReference>
<keyword evidence="2 8" id="KW-0813">Transport</keyword>
<organism evidence="12 13">
    <name type="scientific">Granulicella sibirica</name>
    <dbReference type="NCBI Taxonomy" id="2479048"/>
    <lineage>
        <taxon>Bacteria</taxon>
        <taxon>Pseudomonadati</taxon>
        <taxon>Acidobacteriota</taxon>
        <taxon>Terriglobia</taxon>
        <taxon>Terriglobales</taxon>
        <taxon>Acidobacteriaceae</taxon>
        <taxon>Granulicella</taxon>
    </lineage>
</organism>
<comment type="subcellular location">
    <subcellularLocation>
        <location evidence="1 8">Cell outer membrane</location>
        <topology evidence="1 8">Multi-pass membrane protein</topology>
    </subcellularLocation>
</comment>
<dbReference type="InterPro" id="IPR037066">
    <property type="entry name" value="Plug_dom_sf"/>
</dbReference>
<dbReference type="SUPFAM" id="SSF49464">
    <property type="entry name" value="Carboxypeptidase regulatory domain-like"/>
    <property type="match status" value="1"/>
</dbReference>
<keyword evidence="12" id="KW-0675">Receptor</keyword>
<evidence type="ECO:0000256" key="9">
    <source>
        <dbReference type="RuleBase" id="RU003357"/>
    </source>
</evidence>
<evidence type="ECO:0000256" key="2">
    <source>
        <dbReference type="ARBA" id="ARBA00022448"/>
    </source>
</evidence>
<dbReference type="Gene3D" id="2.40.170.20">
    <property type="entry name" value="TonB-dependent receptor, beta-barrel domain"/>
    <property type="match status" value="1"/>
</dbReference>
<evidence type="ECO:0000256" key="1">
    <source>
        <dbReference type="ARBA" id="ARBA00004571"/>
    </source>
</evidence>
<proteinExistence type="inferred from homology"/>
<evidence type="ECO:0000256" key="8">
    <source>
        <dbReference type="PROSITE-ProRule" id="PRU01360"/>
    </source>
</evidence>
<dbReference type="InterPro" id="IPR036942">
    <property type="entry name" value="Beta-barrel_TonB_sf"/>
</dbReference>
<dbReference type="InterPro" id="IPR039426">
    <property type="entry name" value="TonB-dep_rcpt-like"/>
</dbReference>
<keyword evidence="3 8" id="KW-1134">Transmembrane beta strand</keyword>
<keyword evidence="13" id="KW-1185">Reference proteome</keyword>
<keyword evidence="5 9" id="KW-0798">TonB box</keyword>
<evidence type="ECO:0000259" key="10">
    <source>
        <dbReference type="Pfam" id="PF00593"/>
    </source>
</evidence>
<dbReference type="Pfam" id="PF07715">
    <property type="entry name" value="Plug"/>
    <property type="match status" value="1"/>
</dbReference>
<evidence type="ECO:0000259" key="11">
    <source>
        <dbReference type="Pfam" id="PF07715"/>
    </source>
</evidence>
<dbReference type="GO" id="GO:0009279">
    <property type="term" value="C:cell outer membrane"/>
    <property type="evidence" value="ECO:0007669"/>
    <property type="project" value="UniProtKB-SubCell"/>
</dbReference>
<name>A0A4Q0SYS1_9BACT</name>
<dbReference type="PROSITE" id="PS52016">
    <property type="entry name" value="TONB_DEPENDENT_REC_3"/>
    <property type="match status" value="1"/>
</dbReference>
<dbReference type="Gene3D" id="2.170.130.10">
    <property type="entry name" value="TonB-dependent receptor, plug domain"/>
    <property type="match status" value="1"/>
</dbReference>
<evidence type="ECO:0000256" key="7">
    <source>
        <dbReference type="ARBA" id="ARBA00023237"/>
    </source>
</evidence>
<evidence type="ECO:0000256" key="3">
    <source>
        <dbReference type="ARBA" id="ARBA00022452"/>
    </source>
</evidence>
<dbReference type="Pfam" id="PF00593">
    <property type="entry name" value="TonB_dep_Rec_b-barrel"/>
    <property type="match status" value="1"/>
</dbReference>
<dbReference type="InterPro" id="IPR012910">
    <property type="entry name" value="Plug_dom"/>
</dbReference>
<evidence type="ECO:0000256" key="5">
    <source>
        <dbReference type="ARBA" id="ARBA00023077"/>
    </source>
</evidence>
<evidence type="ECO:0000313" key="13">
    <source>
        <dbReference type="Proteomes" id="UP000289437"/>
    </source>
</evidence>
<dbReference type="SUPFAM" id="SSF56935">
    <property type="entry name" value="Porins"/>
    <property type="match status" value="1"/>
</dbReference>
<dbReference type="Proteomes" id="UP000289437">
    <property type="component" value="Unassembled WGS sequence"/>
</dbReference>
<dbReference type="GO" id="GO:0044718">
    <property type="term" value="P:siderophore transmembrane transport"/>
    <property type="evidence" value="ECO:0007669"/>
    <property type="project" value="TreeGrafter"/>
</dbReference>
<protein>
    <submittedName>
        <fullName evidence="12">Colicin I receptor</fullName>
    </submittedName>
</protein>
<sequence>MVDSTGLPVANASVFVVGAATNSVSTDQSGIATLPAAPGATLRAHIPGMDSDAIPVSNVPLVLVLHPSGVTEAVTVTATRSATLTGDHAETIDALSQQALRKYPAFVLDDSLRQHAGFELFRRASSRVANPTSEGISLRGLGSTAVSRTLVLLESVPLNDPFGGWIHWDELPPEAVSAVTLATGGGSDLYGSSALGGVIDVLPALPETSRAELSASGAGQDTSDVDGRIDRGTKNWLGTLSGQTFRTAGYIPVNPGSIGAIDRPANVHFQNGHTELDRKIGESGRAFLLGNILNEARGNGTVLTNNATRLWRYVGGDDWSAGSRTTGRFRAFGSEQGYRQSFSSIPASRATEALTRLQRVHTQEIGLSTDAATRVGPFSFVGGADVRDIRANDVETPISAGKVASTLDISARQRFAGAFGEALYGHGPWSAAASLRVDHASNLDTIQRTNGVGAPTPDRAEVVLSPRLGLVRKINGNLSVRAAGFRAFRSPTMNELYRSGQVGQELTLPNNNLLSERATGWETGVNTTSRGGRFSGVATYFWTEINRPVSTVTVSQTASAITLRRQNLGQLRSQGLEVKGELRIVRGLVGTVGYQFADAIVTKNSAQPALIGNRLPEIPEHGLTGQLRYQSSRAGIYTLAMRRSGGVFDDSANTLQLRGFFQADLYGERSFARRFTAFASIQNLTNRRADVAKTPVLSLGTPILAQGGIRVNFGGAR</sequence>
<accession>A0A4Q0SYS1</accession>
<dbReference type="EMBL" id="RDSM01000002">
    <property type="protein sequence ID" value="RXH55987.1"/>
    <property type="molecule type" value="Genomic_DNA"/>
</dbReference>
<comment type="caution">
    <text evidence="12">The sequence shown here is derived from an EMBL/GenBank/DDBJ whole genome shotgun (WGS) entry which is preliminary data.</text>
</comment>
<feature type="domain" description="TonB-dependent receptor plug" evidence="11">
    <location>
        <begin position="89"/>
        <end position="198"/>
    </location>
</feature>
<reference evidence="12 13" key="1">
    <citation type="submission" date="2018-11" db="EMBL/GenBank/DDBJ databases">
        <authorList>
            <person name="Mardanov A.V."/>
            <person name="Ravin N.V."/>
            <person name="Dedysh S.N."/>
        </authorList>
    </citation>
    <scope>NUCLEOTIDE SEQUENCE [LARGE SCALE GENOMIC DNA]</scope>
    <source>
        <strain evidence="12 13">AF10</strain>
    </source>
</reference>
<keyword evidence="7 8" id="KW-0998">Cell outer membrane</keyword>
<evidence type="ECO:0000313" key="12">
    <source>
        <dbReference type="EMBL" id="RXH55987.1"/>
    </source>
</evidence>
<keyword evidence="6 8" id="KW-0472">Membrane</keyword>
<gene>
    <name evidence="12" type="ORF">GRAN_2844</name>
</gene>
<dbReference type="PANTHER" id="PTHR30069">
    <property type="entry name" value="TONB-DEPENDENT OUTER MEMBRANE RECEPTOR"/>
    <property type="match status" value="1"/>
</dbReference>